<accession>A0ABT0W5N0</accession>
<evidence type="ECO:0000313" key="1">
    <source>
        <dbReference type="EMBL" id="MCM2517478.1"/>
    </source>
</evidence>
<dbReference type="EMBL" id="JAMQBH010000022">
    <property type="protein sequence ID" value="MCM2517478.1"/>
    <property type="molecule type" value="Genomic_DNA"/>
</dbReference>
<comment type="caution">
    <text evidence="1">The sequence shown here is derived from an EMBL/GenBank/DDBJ whole genome shotgun (WGS) entry which is preliminary data.</text>
</comment>
<name>A0ABT0W5N0_STRGI</name>
<gene>
    <name evidence="1" type="ORF">NC658_30180</name>
</gene>
<organism evidence="1 2">
    <name type="scientific">Streptomyces griseoincarnatus</name>
    <dbReference type="NCBI Taxonomy" id="29305"/>
    <lineage>
        <taxon>Bacteria</taxon>
        <taxon>Bacillati</taxon>
        <taxon>Actinomycetota</taxon>
        <taxon>Actinomycetes</taxon>
        <taxon>Kitasatosporales</taxon>
        <taxon>Streptomycetaceae</taxon>
        <taxon>Streptomyces</taxon>
        <taxon>Streptomyces griseoincarnatus group</taxon>
    </lineage>
</organism>
<proteinExistence type="predicted"/>
<keyword evidence="2" id="KW-1185">Reference proteome</keyword>
<dbReference type="RefSeq" id="WP_199205529.1">
    <property type="nucleotide sequence ID" value="NZ_JAMQBH010000022.1"/>
</dbReference>
<dbReference type="Proteomes" id="UP001523263">
    <property type="component" value="Unassembled WGS sequence"/>
</dbReference>
<evidence type="ECO:0000313" key="2">
    <source>
        <dbReference type="Proteomes" id="UP001523263"/>
    </source>
</evidence>
<sequence>MVNDWLTERGGGLVNVCTWGDKGSVGTVLSADSGGGVDAACRRRQNLARAVWEAVLHEAADG</sequence>
<reference evidence="1 2" key="1">
    <citation type="submission" date="2022-06" db="EMBL/GenBank/DDBJ databases">
        <title>Whole genome sequence of Streptomyces griseoincarnatus RB7AG.</title>
        <authorList>
            <person name="Ray L."/>
            <person name="Behera S."/>
            <person name="Panda A.N."/>
        </authorList>
    </citation>
    <scope>NUCLEOTIDE SEQUENCE [LARGE SCALE GENOMIC DNA]</scope>
    <source>
        <strain evidence="1 2">RB7AG</strain>
    </source>
</reference>
<protein>
    <submittedName>
        <fullName evidence="1">Uncharacterized protein</fullName>
    </submittedName>
</protein>